<feature type="transmembrane region" description="Helical" evidence="9">
    <location>
        <begin position="162"/>
        <end position="181"/>
    </location>
</feature>
<dbReference type="SUPFAM" id="SSF161098">
    <property type="entry name" value="MetI-like"/>
    <property type="match status" value="1"/>
</dbReference>
<dbReference type="PROSITE" id="PS50928">
    <property type="entry name" value="ABC_TM1"/>
    <property type="match status" value="1"/>
</dbReference>
<dbReference type="GO" id="GO:0015833">
    <property type="term" value="P:peptide transport"/>
    <property type="evidence" value="ECO:0007669"/>
    <property type="project" value="UniProtKB-KW"/>
</dbReference>
<evidence type="ECO:0000256" key="9">
    <source>
        <dbReference type="SAM" id="Phobius"/>
    </source>
</evidence>
<evidence type="ECO:0000256" key="1">
    <source>
        <dbReference type="ARBA" id="ARBA00004651"/>
    </source>
</evidence>
<feature type="transmembrane region" description="Helical" evidence="9">
    <location>
        <begin position="15"/>
        <end position="31"/>
    </location>
</feature>
<dbReference type="CDD" id="cd06261">
    <property type="entry name" value="TM_PBP2"/>
    <property type="match status" value="1"/>
</dbReference>
<evidence type="ECO:0000256" key="6">
    <source>
        <dbReference type="ARBA" id="ARBA00022927"/>
    </source>
</evidence>
<accession>A0A3B1DDZ9</accession>
<evidence type="ECO:0000256" key="3">
    <source>
        <dbReference type="ARBA" id="ARBA00022475"/>
    </source>
</evidence>
<dbReference type="GO" id="GO:0055085">
    <property type="term" value="P:transmembrane transport"/>
    <property type="evidence" value="ECO:0007669"/>
    <property type="project" value="InterPro"/>
</dbReference>
<dbReference type="PANTHER" id="PTHR43386">
    <property type="entry name" value="OLIGOPEPTIDE TRANSPORT SYSTEM PERMEASE PROTEIN APPC"/>
    <property type="match status" value="1"/>
</dbReference>
<feature type="transmembrane region" description="Helical" evidence="9">
    <location>
        <begin position="435"/>
        <end position="458"/>
    </location>
</feature>
<organism evidence="11">
    <name type="scientific">hydrothermal vent metagenome</name>
    <dbReference type="NCBI Taxonomy" id="652676"/>
    <lineage>
        <taxon>unclassified sequences</taxon>
        <taxon>metagenomes</taxon>
        <taxon>ecological metagenomes</taxon>
    </lineage>
</organism>
<reference evidence="11" key="1">
    <citation type="submission" date="2018-06" db="EMBL/GenBank/DDBJ databases">
        <authorList>
            <person name="Zhirakovskaya E."/>
        </authorList>
    </citation>
    <scope>NUCLEOTIDE SEQUENCE</scope>
</reference>
<gene>
    <name evidence="11" type="ORF">MNBD_NITROSPIRAE01-172</name>
</gene>
<dbReference type="InterPro" id="IPR000515">
    <property type="entry name" value="MetI-like"/>
</dbReference>
<keyword evidence="5" id="KW-0571">Peptide transport</keyword>
<comment type="subcellular location">
    <subcellularLocation>
        <location evidence="1">Cell membrane</location>
        <topology evidence="1">Multi-pass membrane protein</topology>
    </subcellularLocation>
</comment>
<dbReference type="GO" id="GO:0005886">
    <property type="term" value="C:plasma membrane"/>
    <property type="evidence" value="ECO:0007669"/>
    <property type="project" value="UniProtKB-SubCell"/>
</dbReference>
<dbReference type="Gene3D" id="1.10.3720.10">
    <property type="entry name" value="MetI-like"/>
    <property type="match status" value="1"/>
</dbReference>
<feature type="transmembrane region" description="Helical" evidence="9">
    <location>
        <begin position="202"/>
        <end position="224"/>
    </location>
</feature>
<name>A0A3B1DDZ9_9ZZZZ</name>
<keyword evidence="3" id="KW-1003">Cell membrane</keyword>
<dbReference type="InterPro" id="IPR050366">
    <property type="entry name" value="BP-dependent_transpt_permease"/>
</dbReference>
<feature type="transmembrane region" description="Helical" evidence="9">
    <location>
        <begin position="252"/>
        <end position="276"/>
    </location>
</feature>
<evidence type="ECO:0000259" key="10">
    <source>
        <dbReference type="PROSITE" id="PS50928"/>
    </source>
</evidence>
<keyword evidence="2" id="KW-0813">Transport</keyword>
<dbReference type="PANTHER" id="PTHR43386:SF24">
    <property type="entry name" value="OLIGOPEPTIDE TRANSPORT SYSTEM PERMEASE PROTEIN AMID"/>
    <property type="match status" value="1"/>
</dbReference>
<proteinExistence type="predicted"/>
<feature type="transmembrane region" description="Helical" evidence="9">
    <location>
        <begin position="47"/>
        <end position="65"/>
    </location>
</feature>
<evidence type="ECO:0000313" key="11">
    <source>
        <dbReference type="EMBL" id="VAX33110.1"/>
    </source>
</evidence>
<sequence>MLFSFQAVFLWTDRLIYLLLLLVVGLTFYISRHEHLLAPWRQIRRRPLAMSALVVLLFYIGIGLLDSVHFRKALPTTDAAQEIQYDPEVLSLLDVILGPLKNNVERSYSAPLASQAFSKEMIEAADGSQHRAYPRLKFGGAHLETPETERTRDIFSIVNKRLFSGLLIWSLISMLFVLILAQRHRKSAKEMFGKIWRGETQTAWRSILFTAALLFLIVGVLAPLSVKYHLFGTDKVGQDVLYMALKGIRTGLVIGTLTTLVMLPFGIFLGIAAGYFRGKTDDAIQYLYTTLSSVPGVLLIASAVLILQIYMDKNAESFASITERADIRLMFLCLILGLTGWIGLCRLLRGETLKLREMEYVQAAKALGVGPGRIITHHILPNVMHIVLIALVLDFSGLVLAEAVLSYVGVGVDPAMISWGNMINSARLELAREPVVWWSLTAAFVFMFILVLSANIFSDAVRDAFDPRLRGR</sequence>
<keyword evidence="8 9" id="KW-0472">Membrane</keyword>
<dbReference type="Pfam" id="PF00528">
    <property type="entry name" value="BPD_transp_1"/>
    <property type="match status" value="1"/>
</dbReference>
<keyword evidence="4 9" id="KW-0812">Transmembrane</keyword>
<dbReference type="EMBL" id="UOGF01000101">
    <property type="protein sequence ID" value="VAX33110.1"/>
    <property type="molecule type" value="Genomic_DNA"/>
</dbReference>
<dbReference type="InterPro" id="IPR035906">
    <property type="entry name" value="MetI-like_sf"/>
</dbReference>
<evidence type="ECO:0000256" key="2">
    <source>
        <dbReference type="ARBA" id="ARBA00022448"/>
    </source>
</evidence>
<dbReference type="AlphaFoldDB" id="A0A3B1DDZ9"/>
<evidence type="ECO:0000256" key="4">
    <source>
        <dbReference type="ARBA" id="ARBA00022692"/>
    </source>
</evidence>
<feature type="transmembrane region" description="Helical" evidence="9">
    <location>
        <begin position="383"/>
        <end position="408"/>
    </location>
</feature>
<feature type="domain" description="ABC transmembrane type-1" evidence="10">
    <location>
        <begin position="248"/>
        <end position="458"/>
    </location>
</feature>
<keyword evidence="6" id="KW-0653">Protein transport</keyword>
<evidence type="ECO:0000256" key="5">
    <source>
        <dbReference type="ARBA" id="ARBA00022856"/>
    </source>
</evidence>
<dbReference type="GO" id="GO:0015031">
    <property type="term" value="P:protein transport"/>
    <property type="evidence" value="ECO:0007669"/>
    <property type="project" value="UniProtKB-KW"/>
</dbReference>
<keyword evidence="7 9" id="KW-1133">Transmembrane helix</keyword>
<protein>
    <submittedName>
        <fullName evidence="11">ABC transporter, permease protein 2 (Cluster 5, nickel/peptides/opines)</fullName>
    </submittedName>
</protein>
<feature type="transmembrane region" description="Helical" evidence="9">
    <location>
        <begin position="329"/>
        <end position="348"/>
    </location>
</feature>
<evidence type="ECO:0000256" key="8">
    <source>
        <dbReference type="ARBA" id="ARBA00023136"/>
    </source>
</evidence>
<evidence type="ECO:0000256" key="7">
    <source>
        <dbReference type="ARBA" id="ARBA00022989"/>
    </source>
</evidence>
<feature type="transmembrane region" description="Helical" evidence="9">
    <location>
        <begin position="288"/>
        <end position="309"/>
    </location>
</feature>